<evidence type="ECO:0000256" key="1">
    <source>
        <dbReference type="SAM" id="MobiDB-lite"/>
    </source>
</evidence>
<dbReference type="Pfam" id="PF02263">
    <property type="entry name" value="GBP"/>
    <property type="match status" value="1"/>
</dbReference>
<dbReference type="AlphaFoldDB" id="A0A183B3I3"/>
<dbReference type="GO" id="GO:0005545">
    <property type="term" value="F:1-phosphatidylinositol binding"/>
    <property type="evidence" value="ECO:0007669"/>
    <property type="project" value="TreeGrafter"/>
</dbReference>
<dbReference type="GO" id="GO:0032266">
    <property type="term" value="F:phosphatidylinositol-3-phosphate binding"/>
    <property type="evidence" value="ECO:0007669"/>
    <property type="project" value="TreeGrafter"/>
</dbReference>
<evidence type="ECO:0000259" key="2">
    <source>
        <dbReference type="Pfam" id="PF02263"/>
    </source>
</evidence>
<organism evidence="5">
    <name type="scientific">Echinostoma caproni</name>
    <dbReference type="NCBI Taxonomy" id="27848"/>
    <lineage>
        <taxon>Eukaryota</taxon>
        <taxon>Metazoa</taxon>
        <taxon>Spiralia</taxon>
        <taxon>Lophotrochozoa</taxon>
        <taxon>Platyhelminthes</taxon>
        <taxon>Trematoda</taxon>
        <taxon>Digenea</taxon>
        <taxon>Plagiorchiida</taxon>
        <taxon>Echinostomata</taxon>
        <taxon>Echinostomatoidea</taxon>
        <taxon>Echinostomatidae</taxon>
        <taxon>Echinostoma</taxon>
    </lineage>
</organism>
<feature type="compositionally biased region" description="Pro residues" evidence="1">
    <location>
        <begin position="10"/>
        <end position="19"/>
    </location>
</feature>
<sequence length="254" mass="27382">MVTTDFSDPPGVPISPSPKPDGKPTLPSAPRAVQLFDDKERLIYEDHVAFCEDLGCPVDRPVKVVAIVGNTGDGKSYTLNHAFCGGSEVFETSPSQNTCTLGVWAAYLPGKDCLLLDTEGLLGTNANHNMHRRLLLKVFAIADVVIYLTKAARLYSDMFSILADASDAFAQHFRPDLEALAHRTGLPWSVGQLGPAVVVFQETLHTHPLDGFQAGLSESVGQSNADSAAFPIFTQATMTTNQSQESQRLHSGKL</sequence>
<dbReference type="InterPro" id="IPR027417">
    <property type="entry name" value="P-loop_NTPase"/>
</dbReference>
<proteinExistence type="predicted"/>
<gene>
    <name evidence="3" type="ORF">ECPE_LOCUS13768</name>
</gene>
<name>A0A183B3I3_9TREM</name>
<evidence type="ECO:0000313" key="5">
    <source>
        <dbReference type="WBParaSite" id="ECPE_0001380801-mRNA-1"/>
    </source>
</evidence>
<protein>
    <submittedName>
        <fullName evidence="5">GBP domain-containing protein</fullName>
    </submittedName>
</protein>
<dbReference type="GO" id="GO:0005811">
    <property type="term" value="C:lipid droplet"/>
    <property type="evidence" value="ECO:0007669"/>
    <property type="project" value="TreeGrafter"/>
</dbReference>
<dbReference type="GO" id="GO:0140042">
    <property type="term" value="P:lipid droplet formation"/>
    <property type="evidence" value="ECO:0007669"/>
    <property type="project" value="TreeGrafter"/>
</dbReference>
<dbReference type="OrthoDB" id="68108at2759"/>
<feature type="region of interest" description="Disordered" evidence="1">
    <location>
        <begin position="1"/>
        <end position="28"/>
    </location>
</feature>
<reference evidence="5" key="1">
    <citation type="submission" date="2016-06" db="UniProtKB">
        <authorList>
            <consortium name="WormBaseParasite"/>
        </authorList>
    </citation>
    <scope>IDENTIFICATION</scope>
</reference>
<dbReference type="PANTHER" id="PTHR46624:SF4">
    <property type="entry name" value="FYVE-TYPE DOMAIN-CONTAINING PROTEIN"/>
    <property type="match status" value="1"/>
</dbReference>
<evidence type="ECO:0000313" key="3">
    <source>
        <dbReference type="EMBL" id="VDP91040.1"/>
    </source>
</evidence>
<dbReference type="Proteomes" id="UP000272942">
    <property type="component" value="Unassembled WGS sequence"/>
</dbReference>
<reference evidence="3 4" key="2">
    <citation type="submission" date="2018-11" db="EMBL/GenBank/DDBJ databases">
        <authorList>
            <consortium name="Pathogen Informatics"/>
        </authorList>
    </citation>
    <scope>NUCLEOTIDE SEQUENCE [LARGE SCALE GENOMIC DNA]</scope>
    <source>
        <strain evidence="3 4">Egypt</strain>
    </source>
</reference>
<dbReference type="EMBL" id="UZAN01055902">
    <property type="protein sequence ID" value="VDP91040.1"/>
    <property type="molecule type" value="Genomic_DNA"/>
</dbReference>
<dbReference type="GO" id="GO:0005547">
    <property type="term" value="F:phosphatidylinositol-3,4,5-trisphosphate binding"/>
    <property type="evidence" value="ECO:0007669"/>
    <property type="project" value="TreeGrafter"/>
</dbReference>
<feature type="domain" description="Guanylate-binding protein N-terminal" evidence="2">
    <location>
        <begin position="58"/>
        <end position="142"/>
    </location>
</feature>
<accession>A0A183B3I3</accession>
<keyword evidence="4" id="KW-1185">Reference proteome</keyword>
<dbReference type="InterPro" id="IPR015894">
    <property type="entry name" value="Guanylate-bd_N"/>
</dbReference>
<evidence type="ECO:0000313" key="4">
    <source>
        <dbReference type="Proteomes" id="UP000272942"/>
    </source>
</evidence>
<dbReference type="PANTHER" id="PTHR46624">
    <property type="entry name" value="AGAP002036-PA"/>
    <property type="match status" value="1"/>
</dbReference>
<dbReference type="GO" id="GO:0003924">
    <property type="term" value="F:GTPase activity"/>
    <property type="evidence" value="ECO:0007669"/>
    <property type="project" value="InterPro"/>
</dbReference>
<dbReference type="GO" id="GO:0005525">
    <property type="term" value="F:GTP binding"/>
    <property type="evidence" value="ECO:0007669"/>
    <property type="project" value="InterPro"/>
</dbReference>
<dbReference type="SUPFAM" id="SSF52540">
    <property type="entry name" value="P-loop containing nucleoside triphosphate hydrolases"/>
    <property type="match status" value="1"/>
</dbReference>
<dbReference type="WBParaSite" id="ECPE_0001380801-mRNA-1">
    <property type="protein sequence ID" value="ECPE_0001380801-mRNA-1"/>
    <property type="gene ID" value="ECPE_0001380801"/>
</dbReference>
<dbReference type="GO" id="GO:0043325">
    <property type="term" value="F:phosphatidylinositol-3,4-bisphosphate binding"/>
    <property type="evidence" value="ECO:0007669"/>
    <property type="project" value="TreeGrafter"/>
</dbReference>
<dbReference type="Gene3D" id="3.40.50.300">
    <property type="entry name" value="P-loop containing nucleotide triphosphate hydrolases"/>
    <property type="match status" value="1"/>
</dbReference>
<dbReference type="InterPro" id="IPR042427">
    <property type="entry name" value="ZFYV1"/>
</dbReference>